<reference evidence="2 3" key="1">
    <citation type="submission" date="2016-07" db="EMBL/GenBank/DDBJ databases">
        <title>Pervasive Adenine N6-methylation of Active Genes in Fungi.</title>
        <authorList>
            <consortium name="DOE Joint Genome Institute"/>
            <person name="Mondo S.J."/>
            <person name="Dannebaum R.O."/>
            <person name="Kuo R.C."/>
            <person name="Labutti K."/>
            <person name="Haridas S."/>
            <person name="Kuo A."/>
            <person name="Salamov A."/>
            <person name="Ahrendt S.R."/>
            <person name="Lipzen A."/>
            <person name="Sullivan W."/>
            <person name="Andreopoulos W.B."/>
            <person name="Clum A."/>
            <person name="Lindquist E."/>
            <person name="Daum C."/>
            <person name="Ramamoorthy G.K."/>
            <person name="Gryganskyi A."/>
            <person name="Culley D."/>
            <person name="Magnuson J.K."/>
            <person name="James T.Y."/>
            <person name="O'Malley M.A."/>
            <person name="Stajich J.E."/>
            <person name="Spatafora J.W."/>
            <person name="Visel A."/>
            <person name="Grigoriev I.V."/>
        </authorList>
    </citation>
    <scope>NUCLEOTIDE SEQUENCE [LARGE SCALE GENOMIC DNA]</scope>
    <source>
        <strain evidence="2 3">CBS 115471</strain>
    </source>
</reference>
<dbReference type="OrthoDB" id="4755622at2759"/>
<feature type="region of interest" description="Disordered" evidence="1">
    <location>
        <begin position="317"/>
        <end position="420"/>
    </location>
</feature>
<feature type="region of interest" description="Disordered" evidence="1">
    <location>
        <begin position="15"/>
        <end position="72"/>
    </location>
</feature>
<evidence type="ECO:0000256" key="1">
    <source>
        <dbReference type="SAM" id="MobiDB-lite"/>
    </source>
</evidence>
<feature type="region of interest" description="Disordered" evidence="1">
    <location>
        <begin position="198"/>
        <end position="287"/>
    </location>
</feature>
<keyword evidence="3" id="KW-1185">Reference proteome</keyword>
<gene>
    <name evidence="2" type="ORF">BCR34DRAFT_68010</name>
</gene>
<dbReference type="Proteomes" id="UP000193144">
    <property type="component" value="Unassembled WGS sequence"/>
</dbReference>
<feature type="region of interest" description="Disordered" evidence="1">
    <location>
        <begin position="657"/>
        <end position="683"/>
    </location>
</feature>
<feature type="compositionally biased region" description="Basic and acidic residues" evidence="1">
    <location>
        <begin position="219"/>
        <end position="245"/>
    </location>
</feature>
<feature type="compositionally biased region" description="Low complexity" evidence="1">
    <location>
        <begin position="369"/>
        <end position="387"/>
    </location>
</feature>
<protein>
    <submittedName>
        <fullName evidence="2">Uncharacterized protein</fullName>
    </submittedName>
</protein>
<feature type="compositionally biased region" description="Low complexity" evidence="1">
    <location>
        <begin position="270"/>
        <end position="284"/>
    </location>
</feature>
<sequence>MSVFHPHRLPSLPLISPSVCPHHRLSKGGSQKHPINQARRSHPANATMSSTPPHPTLNLSSPLPPQPFTTPTTPLTPITGLLSSPTTNIQNVLDCSADSKRFSIVQIHTAKCAICDARNMAVMRRCPGCTYQVCQPCFSNRNSTTLLHGNLATMSSGGSSLPSTPVRRSLLFNAGTGSANATSSTNYAALTTSCPEPASVAGQASGDVAGVGEKGTGVVEKKSGDGPRAKKNSDTHAPAGHEAREQNLPPTPTPAPKSLKRRLEPRAEQAAPLAPTSTAASTVKTSKRGRVLRGKAPIIDIDSDEIDNDDEFLAAMDLSPSPVPAPKRRRTSGVKEKVQENAAEVAPAGAASPTPKTRRPSKGKAAAITKAMASSTTKPTAASSSKAGPSNKVPAAAPITDPTASECESPAETPTERQFRPDRKKSLVEMIDDFFESQGVPGYPPGGHLLGRQVPYISNPVINVPSPVRRNFIPRPRAEEMRKVLAEKVDKKLKERWAAAEAAGVLDKLRDAEPTDAIPRHLQSVRDLTSTIGLRQIREASVTMAKEQEEEFFYGLRDAAYKMLVKFREETAPAVLLFLTFALDMLLEDLGKRQLEEITQAIEAGGVRFIKDIEAKVNPFAAGNTAALGSTSLASPGSGPVMGIFQVSPTKRRFTGYRELSPRNSPARETNREMRWPSEAPSA</sequence>
<proteinExistence type="predicted"/>
<dbReference type="AlphaFoldDB" id="A0A1Y1Z0D0"/>
<name>A0A1Y1Z0D0_9PLEO</name>
<organism evidence="2 3">
    <name type="scientific">Clohesyomyces aquaticus</name>
    <dbReference type="NCBI Taxonomy" id="1231657"/>
    <lineage>
        <taxon>Eukaryota</taxon>
        <taxon>Fungi</taxon>
        <taxon>Dikarya</taxon>
        <taxon>Ascomycota</taxon>
        <taxon>Pezizomycotina</taxon>
        <taxon>Dothideomycetes</taxon>
        <taxon>Pleosporomycetidae</taxon>
        <taxon>Pleosporales</taxon>
        <taxon>Lindgomycetaceae</taxon>
        <taxon>Clohesyomyces</taxon>
    </lineage>
</organism>
<comment type="caution">
    <text evidence="2">The sequence shown here is derived from an EMBL/GenBank/DDBJ whole genome shotgun (WGS) entry which is preliminary data.</text>
</comment>
<evidence type="ECO:0000313" key="3">
    <source>
        <dbReference type="Proteomes" id="UP000193144"/>
    </source>
</evidence>
<evidence type="ECO:0000313" key="2">
    <source>
        <dbReference type="EMBL" id="ORY03738.1"/>
    </source>
</evidence>
<dbReference type="EMBL" id="MCFA01000143">
    <property type="protein sequence ID" value="ORY03738.1"/>
    <property type="molecule type" value="Genomic_DNA"/>
</dbReference>
<feature type="compositionally biased region" description="Low complexity" evidence="1">
    <location>
        <begin position="342"/>
        <end position="351"/>
    </location>
</feature>
<accession>A0A1Y1Z0D0</accession>